<dbReference type="Pfam" id="PF00211">
    <property type="entry name" value="Guanylate_cyc"/>
    <property type="match status" value="1"/>
</dbReference>
<evidence type="ECO:0000313" key="9">
    <source>
        <dbReference type="EMBL" id="KKS80078.1"/>
    </source>
</evidence>
<dbReference type="CDD" id="cd07302">
    <property type="entry name" value="CHD"/>
    <property type="match status" value="1"/>
</dbReference>
<evidence type="ECO:0000256" key="2">
    <source>
        <dbReference type="ARBA" id="ARBA00005381"/>
    </source>
</evidence>
<feature type="non-terminal residue" evidence="9">
    <location>
        <position position="1"/>
    </location>
</feature>
<dbReference type="SUPFAM" id="SSF55073">
    <property type="entry name" value="Nucleotide cyclase"/>
    <property type="match status" value="1"/>
</dbReference>
<evidence type="ECO:0000256" key="6">
    <source>
        <dbReference type="ARBA" id="ARBA00023136"/>
    </source>
</evidence>
<dbReference type="PATRIC" id="fig|1618585.3.peg.334"/>
<gene>
    <name evidence="9" type="ORF">UV56_C0028G0011</name>
</gene>
<keyword evidence="3" id="KW-1003">Cell membrane</keyword>
<dbReference type="PROSITE" id="PS50125">
    <property type="entry name" value="GUANYLATE_CYCLASE_2"/>
    <property type="match status" value="1"/>
</dbReference>
<dbReference type="GO" id="GO:0006171">
    <property type="term" value="P:cAMP biosynthetic process"/>
    <property type="evidence" value="ECO:0007669"/>
    <property type="project" value="TreeGrafter"/>
</dbReference>
<keyword evidence="4 7" id="KW-0812">Transmembrane</keyword>
<dbReference type="EMBL" id="LCEY01000028">
    <property type="protein sequence ID" value="KKS80078.1"/>
    <property type="molecule type" value="Genomic_DNA"/>
</dbReference>
<evidence type="ECO:0000256" key="4">
    <source>
        <dbReference type="ARBA" id="ARBA00022692"/>
    </source>
</evidence>
<dbReference type="FunFam" id="3.30.70.1230:FF:000016">
    <property type="entry name" value="Adenylate/guanylate cyclase domain-containing protein"/>
    <property type="match status" value="1"/>
</dbReference>
<evidence type="ECO:0000256" key="1">
    <source>
        <dbReference type="ARBA" id="ARBA00004196"/>
    </source>
</evidence>
<dbReference type="PANTHER" id="PTHR43081:SF1">
    <property type="entry name" value="ADENYLATE CYCLASE, TERMINAL-DIFFERENTIATION SPECIFIC"/>
    <property type="match status" value="1"/>
</dbReference>
<keyword evidence="5 7" id="KW-1133">Transmembrane helix</keyword>
<sequence length="354" mass="39963">LVLSRLNIIPAILVTLVFVFLYLLSCLFAFDNGTIKNLVFPPFAILTTGIVDIIYKYFSQVRQKKFIKKALSFYLSQSVMEEVLKDPNKLKLGGARKNISVLFSDIAGFTTISEKLAPETLARLLNNYLTEMTKIVFTYNGVLDKYIGDAVMAFWGAPIPTKNHALEACQTALEMKTKLQSIKASWAKEGAGDFDVRIGVNTGEMVVGNMGSEMRFDYTLIGDNVNLGSRLEGINKEYGTNIVISQSTYEEVKSKVIARKLDKVAVKGKKQGVVIYELRNLGAVQEDEQEFLANFEKARKLYEKGRFKEALKEFTKFAKVYPKDNPAKVYLERCHALIKQKPKNWDGVFRAQKK</sequence>
<accession>A0A0G1EZQ6</accession>
<feature type="transmembrane region" description="Helical" evidence="7">
    <location>
        <begin position="37"/>
        <end position="58"/>
    </location>
</feature>
<protein>
    <submittedName>
        <fullName evidence="9">Adenylate cyclase</fullName>
    </submittedName>
</protein>
<dbReference type="PANTHER" id="PTHR43081">
    <property type="entry name" value="ADENYLATE CYCLASE, TERMINAL-DIFFERENTIATION SPECIFIC-RELATED"/>
    <property type="match status" value="1"/>
</dbReference>
<dbReference type="GO" id="GO:0035556">
    <property type="term" value="P:intracellular signal transduction"/>
    <property type="evidence" value="ECO:0007669"/>
    <property type="project" value="InterPro"/>
</dbReference>
<keyword evidence="6 7" id="KW-0472">Membrane</keyword>
<dbReference type="InterPro" id="IPR050697">
    <property type="entry name" value="Adenylyl/Guanylyl_Cyclase_3/4"/>
</dbReference>
<dbReference type="SUPFAM" id="SSF48452">
    <property type="entry name" value="TPR-like"/>
    <property type="match status" value="1"/>
</dbReference>
<dbReference type="InterPro" id="IPR029787">
    <property type="entry name" value="Nucleotide_cyclase"/>
</dbReference>
<dbReference type="Gene3D" id="3.30.70.1230">
    <property type="entry name" value="Nucleotide cyclase"/>
    <property type="match status" value="1"/>
</dbReference>
<dbReference type="GO" id="GO:0004016">
    <property type="term" value="F:adenylate cyclase activity"/>
    <property type="evidence" value="ECO:0007669"/>
    <property type="project" value="UniProtKB-ARBA"/>
</dbReference>
<evidence type="ECO:0000313" key="10">
    <source>
        <dbReference type="Proteomes" id="UP000034611"/>
    </source>
</evidence>
<comment type="subcellular location">
    <subcellularLocation>
        <location evidence="1">Cell envelope</location>
    </subcellularLocation>
</comment>
<dbReference type="Gene3D" id="1.25.40.10">
    <property type="entry name" value="Tetratricopeptide repeat domain"/>
    <property type="match status" value="1"/>
</dbReference>
<comment type="similarity">
    <text evidence="2">Belongs to the adenylyl cyclase class-3 family.</text>
</comment>
<proteinExistence type="inferred from homology"/>
<dbReference type="InterPro" id="IPR001054">
    <property type="entry name" value="A/G_cyclase"/>
</dbReference>
<evidence type="ECO:0000256" key="5">
    <source>
        <dbReference type="ARBA" id="ARBA00022989"/>
    </source>
</evidence>
<dbReference type="InterPro" id="IPR011990">
    <property type="entry name" value="TPR-like_helical_dom_sf"/>
</dbReference>
<evidence type="ECO:0000259" key="8">
    <source>
        <dbReference type="PROSITE" id="PS50125"/>
    </source>
</evidence>
<comment type="caution">
    <text evidence="9">The sequence shown here is derived from an EMBL/GenBank/DDBJ whole genome shotgun (WGS) entry which is preliminary data.</text>
</comment>
<organism evidence="9 10">
    <name type="scientific">Candidatus Woesebacteria bacterium GW2011_GWC1_43_10b</name>
    <dbReference type="NCBI Taxonomy" id="1618585"/>
    <lineage>
        <taxon>Bacteria</taxon>
        <taxon>Candidatus Woeseibacteriota</taxon>
    </lineage>
</organism>
<feature type="transmembrane region" description="Helical" evidence="7">
    <location>
        <begin position="6"/>
        <end position="30"/>
    </location>
</feature>
<evidence type="ECO:0000256" key="3">
    <source>
        <dbReference type="ARBA" id="ARBA00022475"/>
    </source>
</evidence>
<feature type="domain" description="Guanylate cyclase" evidence="8">
    <location>
        <begin position="100"/>
        <end position="232"/>
    </location>
</feature>
<dbReference type="Proteomes" id="UP000034611">
    <property type="component" value="Unassembled WGS sequence"/>
</dbReference>
<name>A0A0G1EZQ6_9BACT</name>
<dbReference type="SMART" id="SM00044">
    <property type="entry name" value="CYCc"/>
    <property type="match status" value="1"/>
</dbReference>
<dbReference type="GO" id="GO:0030313">
    <property type="term" value="C:cell envelope"/>
    <property type="evidence" value="ECO:0007669"/>
    <property type="project" value="UniProtKB-SubCell"/>
</dbReference>
<dbReference type="AlphaFoldDB" id="A0A0G1EZQ6"/>
<reference evidence="9 10" key="1">
    <citation type="journal article" date="2015" name="Nature">
        <title>rRNA introns, odd ribosomes, and small enigmatic genomes across a large radiation of phyla.</title>
        <authorList>
            <person name="Brown C.T."/>
            <person name="Hug L.A."/>
            <person name="Thomas B.C."/>
            <person name="Sharon I."/>
            <person name="Castelle C.J."/>
            <person name="Singh A."/>
            <person name="Wilkins M.J."/>
            <person name="Williams K.H."/>
            <person name="Banfield J.F."/>
        </authorList>
    </citation>
    <scope>NUCLEOTIDE SEQUENCE [LARGE SCALE GENOMIC DNA]</scope>
</reference>
<evidence type="ECO:0000256" key="7">
    <source>
        <dbReference type="SAM" id="Phobius"/>
    </source>
</evidence>